<gene>
    <name evidence="11" type="ORF">ADS79_25550</name>
    <name evidence="10" type="ORF">BRE01_52800</name>
</gene>
<reference evidence="12" key="1">
    <citation type="submission" date="2015-07" db="EMBL/GenBank/DDBJ databases">
        <title>Genome sequencing project for genomic taxonomy and phylogenomics of Bacillus-like bacteria.</title>
        <authorList>
            <person name="Liu B."/>
            <person name="Wang J."/>
            <person name="Zhu Y."/>
            <person name="Liu G."/>
            <person name="Chen Q."/>
            <person name="Chen Z."/>
            <person name="Lan J."/>
            <person name="Che J."/>
            <person name="Ge C."/>
            <person name="Shi H."/>
            <person name="Pan Z."/>
            <person name="Liu X."/>
        </authorList>
    </citation>
    <scope>NUCLEOTIDE SEQUENCE [LARGE SCALE GENOMIC DNA]</scope>
    <source>
        <strain evidence="12">DSM 9887</strain>
    </source>
</reference>
<feature type="domain" description="Metallo-beta-lactamase" evidence="9">
    <location>
        <begin position="32"/>
        <end position="267"/>
    </location>
</feature>
<dbReference type="Proteomes" id="UP000319578">
    <property type="component" value="Unassembled WGS sequence"/>
</dbReference>
<evidence type="ECO:0000259" key="9">
    <source>
        <dbReference type="SMART" id="SM00849"/>
    </source>
</evidence>
<comment type="caution">
    <text evidence="11">The sequence shown here is derived from an EMBL/GenBank/DDBJ whole genome shotgun (WGS) entry which is preliminary data.</text>
</comment>
<dbReference type="GO" id="GO:0016787">
    <property type="term" value="F:hydrolase activity"/>
    <property type="evidence" value="ECO:0007669"/>
    <property type="project" value="UniProtKB-KW"/>
</dbReference>
<evidence type="ECO:0000313" key="10">
    <source>
        <dbReference type="EMBL" id="GED71578.1"/>
    </source>
</evidence>
<evidence type="ECO:0000313" key="12">
    <source>
        <dbReference type="Proteomes" id="UP000036834"/>
    </source>
</evidence>
<comment type="cofactor">
    <cofactor evidence="1">
        <name>Zn(2+)</name>
        <dbReference type="ChEBI" id="CHEBI:29105"/>
    </cofactor>
</comment>
<evidence type="ECO:0000256" key="8">
    <source>
        <dbReference type="ARBA" id="ARBA00048505"/>
    </source>
</evidence>
<evidence type="ECO:0000256" key="5">
    <source>
        <dbReference type="ARBA" id="ARBA00022833"/>
    </source>
</evidence>
<dbReference type="Proteomes" id="UP000036834">
    <property type="component" value="Unassembled WGS sequence"/>
</dbReference>
<dbReference type="SMART" id="SM00849">
    <property type="entry name" value="Lactamase_B"/>
    <property type="match status" value="1"/>
</dbReference>
<dbReference type="Pfam" id="PF00753">
    <property type="entry name" value="Lactamase_B"/>
    <property type="match status" value="1"/>
</dbReference>
<dbReference type="CDD" id="cd07730">
    <property type="entry name" value="metallo-hydrolase-like_MBL-fold"/>
    <property type="match status" value="1"/>
</dbReference>
<dbReference type="Gene3D" id="3.60.15.10">
    <property type="entry name" value="Ribonuclease Z/Hydroxyacylglutathione hydrolase-like"/>
    <property type="match status" value="1"/>
</dbReference>
<comment type="catalytic activity">
    <reaction evidence="6">
        <text>3',5'-cyclic CMP + H2O = CMP + H(+)</text>
        <dbReference type="Rhea" id="RHEA:72675"/>
        <dbReference type="ChEBI" id="CHEBI:15377"/>
        <dbReference type="ChEBI" id="CHEBI:15378"/>
        <dbReference type="ChEBI" id="CHEBI:58003"/>
        <dbReference type="ChEBI" id="CHEBI:60377"/>
    </reaction>
    <physiologicalReaction direction="left-to-right" evidence="6">
        <dbReference type="Rhea" id="RHEA:72676"/>
    </physiologicalReaction>
</comment>
<accession>A0A0K9YKT4</accession>
<keyword evidence="4 11" id="KW-0378">Hydrolase</keyword>
<reference evidence="10 13" key="3">
    <citation type="submission" date="2019-06" db="EMBL/GenBank/DDBJ databases">
        <title>Whole genome shotgun sequence of Brevibacillus reuszeri NBRC 15719.</title>
        <authorList>
            <person name="Hosoyama A."/>
            <person name="Uohara A."/>
            <person name="Ohji S."/>
            <person name="Ichikawa N."/>
        </authorList>
    </citation>
    <scope>NUCLEOTIDE SEQUENCE [LARGE SCALE GENOMIC DNA]</scope>
    <source>
        <strain evidence="10 13">NBRC 15719</strain>
    </source>
</reference>
<reference evidence="11" key="2">
    <citation type="submission" date="2015-07" db="EMBL/GenBank/DDBJ databases">
        <title>MeaNS - Measles Nucleotide Surveillance Program.</title>
        <authorList>
            <person name="Tran T."/>
            <person name="Druce J."/>
        </authorList>
    </citation>
    <scope>NUCLEOTIDE SEQUENCE</scope>
    <source>
        <strain evidence="11">DSM 9887</strain>
    </source>
</reference>
<evidence type="ECO:0000256" key="1">
    <source>
        <dbReference type="ARBA" id="ARBA00001947"/>
    </source>
</evidence>
<dbReference type="InterPro" id="IPR051013">
    <property type="entry name" value="MBL_superfamily_lactonases"/>
</dbReference>
<keyword evidence="3" id="KW-0479">Metal-binding</keyword>
<proteinExistence type="inferred from homology"/>
<evidence type="ECO:0000256" key="2">
    <source>
        <dbReference type="ARBA" id="ARBA00007749"/>
    </source>
</evidence>
<evidence type="ECO:0000256" key="7">
    <source>
        <dbReference type="ARBA" id="ARBA00034301"/>
    </source>
</evidence>
<comment type="function">
    <text evidence="7">Counteracts the endogenous Pycsar antiviral defense system. Phosphodiesterase that enables metal-dependent hydrolysis of host cyclic nucleotide Pycsar defense signals such as cCMP and cUMP.</text>
</comment>
<dbReference type="AlphaFoldDB" id="A0A0K9YKT4"/>
<dbReference type="RefSeq" id="WP_049741278.1">
    <property type="nucleotide sequence ID" value="NZ_BJON01000022.1"/>
</dbReference>
<dbReference type="PANTHER" id="PTHR42978:SF2">
    <property type="entry name" value="102 KBASES UNSTABLE REGION: FROM 1 TO 119443"/>
    <property type="match status" value="1"/>
</dbReference>
<evidence type="ECO:0000313" key="11">
    <source>
        <dbReference type="EMBL" id="KNB69277.1"/>
    </source>
</evidence>
<dbReference type="EMBL" id="LGIQ01000011">
    <property type="protein sequence ID" value="KNB69277.1"/>
    <property type="molecule type" value="Genomic_DNA"/>
</dbReference>
<comment type="catalytic activity">
    <reaction evidence="8">
        <text>3',5'-cyclic UMP + H2O = UMP + H(+)</text>
        <dbReference type="Rhea" id="RHEA:70575"/>
        <dbReference type="ChEBI" id="CHEBI:15377"/>
        <dbReference type="ChEBI" id="CHEBI:15378"/>
        <dbReference type="ChEBI" id="CHEBI:57865"/>
        <dbReference type="ChEBI" id="CHEBI:184387"/>
    </reaction>
    <physiologicalReaction direction="left-to-right" evidence="8">
        <dbReference type="Rhea" id="RHEA:70576"/>
    </physiologicalReaction>
</comment>
<dbReference type="InterPro" id="IPR036866">
    <property type="entry name" value="RibonucZ/Hydroxyglut_hydro"/>
</dbReference>
<evidence type="ECO:0000313" key="13">
    <source>
        <dbReference type="Proteomes" id="UP000319578"/>
    </source>
</evidence>
<dbReference type="SUPFAM" id="SSF56281">
    <property type="entry name" value="Metallo-hydrolase/oxidoreductase"/>
    <property type="match status" value="1"/>
</dbReference>
<dbReference type="InterPro" id="IPR001279">
    <property type="entry name" value="Metallo-B-lactamas"/>
</dbReference>
<evidence type="ECO:0000256" key="3">
    <source>
        <dbReference type="ARBA" id="ARBA00022723"/>
    </source>
</evidence>
<dbReference type="PANTHER" id="PTHR42978">
    <property type="entry name" value="QUORUM-QUENCHING LACTONASE YTNP-RELATED-RELATED"/>
    <property type="match status" value="1"/>
</dbReference>
<sequence length="283" mass="32325">MNVKLTLLDTGYCRQLELFSRKGGRLKNVPFHAIAGLIEHPVHGRFLFDTGYSTRFFEATRAFPYSVYGKLTPVVTEEGQSVRAQLEAQRIAPDSIKGILISHFHADHIGGLRDFPQAQLYCFEQAYAHIRGKTGIAALREGYLPDLMPDDFEERVTFVDRTSPAPLPKAYHPYIEAYDLFGDQSLRLVDLNGHARGQFGVLLRDEVHGEVFLCADAAWSSVAYREHLLPHPFARLIMTDQKAYRENLHKLHQLSRNQSDLRILPTHCEEVWQACKGEFSWRS</sequence>
<dbReference type="GO" id="GO:0046872">
    <property type="term" value="F:metal ion binding"/>
    <property type="evidence" value="ECO:0007669"/>
    <property type="project" value="UniProtKB-KW"/>
</dbReference>
<dbReference type="OrthoDB" id="333278at2"/>
<dbReference type="EMBL" id="BJON01000022">
    <property type="protein sequence ID" value="GED71578.1"/>
    <property type="molecule type" value="Genomic_DNA"/>
</dbReference>
<protein>
    <submittedName>
        <fullName evidence="11">Hydrolase glyoxylase</fullName>
    </submittedName>
    <submittedName>
        <fullName evidence="10">MBL fold metallo-hydrolase</fullName>
    </submittedName>
</protein>
<keyword evidence="5" id="KW-0862">Zinc</keyword>
<organism evidence="11 12">
    <name type="scientific">Brevibacillus reuszeri</name>
    <dbReference type="NCBI Taxonomy" id="54915"/>
    <lineage>
        <taxon>Bacteria</taxon>
        <taxon>Bacillati</taxon>
        <taxon>Bacillota</taxon>
        <taxon>Bacilli</taxon>
        <taxon>Bacillales</taxon>
        <taxon>Paenibacillaceae</taxon>
        <taxon>Brevibacillus</taxon>
    </lineage>
</organism>
<name>A0A0K9YKT4_9BACL</name>
<comment type="similarity">
    <text evidence="2">Belongs to the metallo-beta-lactamase superfamily.</text>
</comment>
<evidence type="ECO:0000256" key="6">
    <source>
        <dbReference type="ARBA" id="ARBA00034221"/>
    </source>
</evidence>
<keyword evidence="13" id="KW-1185">Reference proteome</keyword>
<dbReference type="PATRIC" id="fig|54915.3.peg.4263"/>
<evidence type="ECO:0000256" key="4">
    <source>
        <dbReference type="ARBA" id="ARBA00022801"/>
    </source>
</evidence>
<dbReference type="STRING" id="54915.ADS79_25550"/>